<accession>A0A1D6NYQ6</accession>
<reference evidence="2" key="1">
    <citation type="submission" date="2015-12" db="EMBL/GenBank/DDBJ databases">
        <title>Update maize B73 reference genome by single molecule sequencing technologies.</title>
        <authorList>
            <consortium name="Maize Genome Sequencing Project"/>
            <person name="Ware D."/>
        </authorList>
    </citation>
    <scope>NUCLEOTIDE SEQUENCE</scope>
    <source>
        <tissue evidence="2">Seedling</tissue>
    </source>
</reference>
<feature type="region of interest" description="Disordered" evidence="1">
    <location>
        <begin position="81"/>
        <end position="119"/>
    </location>
</feature>
<dbReference type="PaxDb" id="4577-GRMZM5G874091_P01"/>
<feature type="compositionally biased region" description="Basic and acidic residues" evidence="1">
    <location>
        <begin position="227"/>
        <end position="242"/>
    </location>
</feature>
<dbReference type="PANTHER" id="PTHR33170">
    <property type="entry name" value="DUF4283 DOMAIN-CONTAINING PROTEIN-RELATED"/>
    <property type="match status" value="1"/>
</dbReference>
<proteinExistence type="predicted"/>
<feature type="compositionally biased region" description="Low complexity" evidence="1">
    <location>
        <begin position="257"/>
        <end position="270"/>
    </location>
</feature>
<dbReference type="eggNOG" id="ENOG502R4ND">
    <property type="taxonomic scope" value="Eukaryota"/>
</dbReference>
<protein>
    <recommendedName>
        <fullName evidence="3">DUF4283 domain-containing protein</fullName>
    </recommendedName>
</protein>
<feature type="compositionally biased region" description="Basic residues" evidence="1">
    <location>
        <begin position="275"/>
        <end position="287"/>
    </location>
</feature>
<sequence>MLDELTNFTELKMKISGVKIVVTAWTSQAMAKSRLHSVWIKAKNVPEELLNYQAICEMGSVLGAVEEVDLASLKSNDTVEKVETEGWNEEEASMRKRSSVDLQPNEFGLGDKGGKNPKVISKKVGSDEDLLSSQELNNFVKGMGVEIADDKELEMDEGELLKFQVEQQTVKDNKGKAKLVDQVEGTRKSSRLEGNEDIRITDKAINRAEAKDAFLNKGNNSGGIDWLEDKSGGDISKNKSDCTEGGGSGSRGDTLGASASAPAKAAPSLPQSTHIRPRSTRKRKPTHKSVYDL</sequence>
<gene>
    <name evidence="2" type="ORF">ZEAMMB73_Zm00001d045752</name>
</gene>
<name>A0A1D6NYQ6_MAIZE</name>
<evidence type="ECO:0008006" key="3">
    <source>
        <dbReference type="Google" id="ProtNLM"/>
    </source>
</evidence>
<dbReference type="EMBL" id="CM000785">
    <property type="protein sequence ID" value="AQL03106.1"/>
    <property type="molecule type" value="Genomic_DNA"/>
</dbReference>
<evidence type="ECO:0000256" key="1">
    <source>
        <dbReference type="SAM" id="MobiDB-lite"/>
    </source>
</evidence>
<dbReference type="PANTHER" id="PTHR33170:SF34">
    <property type="entry name" value="OS05G0102200 PROTEIN"/>
    <property type="match status" value="1"/>
</dbReference>
<feature type="region of interest" description="Disordered" evidence="1">
    <location>
        <begin position="215"/>
        <end position="293"/>
    </location>
</feature>
<evidence type="ECO:0000313" key="2">
    <source>
        <dbReference type="EMBL" id="AQL03106.1"/>
    </source>
</evidence>
<organism evidence="2">
    <name type="scientific">Zea mays</name>
    <name type="common">Maize</name>
    <dbReference type="NCBI Taxonomy" id="4577"/>
    <lineage>
        <taxon>Eukaryota</taxon>
        <taxon>Viridiplantae</taxon>
        <taxon>Streptophyta</taxon>
        <taxon>Embryophyta</taxon>
        <taxon>Tracheophyta</taxon>
        <taxon>Spermatophyta</taxon>
        <taxon>Magnoliopsida</taxon>
        <taxon>Liliopsida</taxon>
        <taxon>Poales</taxon>
        <taxon>Poaceae</taxon>
        <taxon>PACMAD clade</taxon>
        <taxon>Panicoideae</taxon>
        <taxon>Andropogonodae</taxon>
        <taxon>Andropogoneae</taxon>
        <taxon>Tripsacinae</taxon>
        <taxon>Zea</taxon>
    </lineage>
</organism>
<dbReference type="AlphaFoldDB" id="A0A1D6NYQ6"/>